<gene>
    <name evidence="2" type="ORF">HNR23_002934</name>
</gene>
<reference evidence="2 3" key="1">
    <citation type="submission" date="2020-08" db="EMBL/GenBank/DDBJ databases">
        <title>Sequencing the genomes of 1000 actinobacteria strains.</title>
        <authorList>
            <person name="Klenk H.-P."/>
        </authorList>
    </citation>
    <scope>NUCLEOTIDE SEQUENCE [LARGE SCALE GENOMIC DNA]</scope>
    <source>
        <strain evidence="2 3">DSM 46659</strain>
    </source>
</reference>
<sequence>MARRTVQRLMKAAGLRGVRRTGHPRTTVPAPGPDSRGDLVQRKFSATGPDQLWVTDIERREALFNRVEVKDRHRRPVAAGW</sequence>
<feature type="region of interest" description="Disordered" evidence="1">
    <location>
        <begin position="20"/>
        <end position="39"/>
    </location>
</feature>
<accession>A0A7W9YIS2</accession>
<proteinExistence type="predicted"/>
<keyword evidence="3" id="KW-1185">Reference proteome</keyword>
<dbReference type="EMBL" id="JACHDS010000001">
    <property type="protein sequence ID" value="MBB6172874.1"/>
    <property type="molecule type" value="Genomic_DNA"/>
</dbReference>
<dbReference type="Proteomes" id="UP000546642">
    <property type="component" value="Unassembled WGS sequence"/>
</dbReference>
<evidence type="ECO:0000313" key="3">
    <source>
        <dbReference type="Proteomes" id="UP000546642"/>
    </source>
</evidence>
<evidence type="ECO:0000313" key="2">
    <source>
        <dbReference type="EMBL" id="MBB6172874.1"/>
    </source>
</evidence>
<name>A0A7W9YIS2_9ACTN</name>
<organism evidence="2 3">
    <name type="scientific">Nocardiopsis mwathae</name>
    <dbReference type="NCBI Taxonomy" id="1472723"/>
    <lineage>
        <taxon>Bacteria</taxon>
        <taxon>Bacillati</taxon>
        <taxon>Actinomycetota</taxon>
        <taxon>Actinomycetes</taxon>
        <taxon>Streptosporangiales</taxon>
        <taxon>Nocardiopsidaceae</taxon>
        <taxon>Nocardiopsis</taxon>
    </lineage>
</organism>
<comment type="caution">
    <text evidence="2">The sequence shown here is derived from an EMBL/GenBank/DDBJ whole genome shotgun (WGS) entry which is preliminary data.</text>
</comment>
<dbReference type="AlphaFoldDB" id="A0A7W9YIS2"/>
<protein>
    <submittedName>
        <fullName evidence="2">Transposase InsO family protein</fullName>
    </submittedName>
</protein>
<evidence type="ECO:0000256" key="1">
    <source>
        <dbReference type="SAM" id="MobiDB-lite"/>
    </source>
</evidence>